<organism evidence="1 2">
    <name type="scientific">Meloidogyne enterolobii</name>
    <name type="common">Root-knot nematode worm</name>
    <name type="synonym">Meloidogyne mayaguensis</name>
    <dbReference type="NCBI Taxonomy" id="390850"/>
    <lineage>
        <taxon>Eukaryota</taxon>
        <taxon>Metazoa</taxon>
        <taxon>Ecdysozoa</taxon>
        <taxon>Nematoda</taxon>
        <taxon>Chromadorea</taxon>
        <taxon>Rhabditida</taxon>
        <taxon>Tylenchina</taxon>
        <taxon>Tylenchomorpha</taxon>
        <taxon>Tylenchoidea</taxon>
        <taxon>Meloidogynidae</taxon>
        <taxon>Meloidogyninae</taxon>
        <taxon>Meloidogyne</taxon>
    </lineage>
</organism>
<evidence type="ECO:0000313" key="1">
    <source>
        <dbReference type="EMBL" id="CAD2193728.1"/>
    </source>
</evidence>
<protein>
    <submittedName>
        <fullName evidence="1">Uncharacterized protein</fullName>
    </submittedName>
</protein>
<dbReference type="EMBL" id="CAJEWN010001052">
    <property type="protein sequence ID" value="CAD2193728.1"/>
    <property type="molecule type" value="Genomic_DNA"/>
</dbReference>
<dbReference type="AlphaFoldDB" id="A0A6V7X361"/>
<comment type="caution">
    <text evidence="1">The sequence shown here is derived from an EMBL/GenBank/DDBJ whole genome shotgun (WGS) entry which is preliminary data.</text>
</comment>
<evidence type="ECO:0000313" key="2">
    <source>
        <dbReference type="Proteomes" id="UP000580250"/>
    </source>
</evidence>
<name>A0A6V7X361_MELEN</name>
<gene>
    <name evidence="1" type="ORF">MENT_LOCUS46693</name>
</gene>
<sequence length="42" mass="5121">MKIQIIIQTLEIQKLQKCRRKLKENYHLMKGKDSVEKSFFLI</sequence>
<dbReference type="Proteomes" id="UP000580250">
    <property type="component" value="Unassembled WGS sequence"/>
</dbReference>
<proteinExistence type="predicted"/>
<accession>A0A6V7X361</accession>
<reference evidence="1 2" key="1">
    <citation type="submission" date="2020-08" db="EMBL/GenBank/DDBJ databases">
        <authorList>
            <person name="Koutsovoulos G."/>
            <person name="Danchin GJ E."/>
        </authorList>
    </citation>
    <scope>NUCLEOTIDE SEQUENCE [LARGE SCALE GENOMIC DNA]</scope>
</reference>